<dbReference type="SMART" id="SM00052">
    <property type="entry name" value="EAL"/>
    <property type="match status" value="1"/>
</dbReference>
<dbReference type="HOGENOM" id="CLU_000445_109_1_7"/>
<organism evidence="5 6">
    <name type="scientific">Sulfurospirillum deleyianum (strain ATCC 51133 / DSM 6946 / 5175)</name>
    <dbReference type="NCBI Taxonomy" id="525898"/>
    <lineage>
        <taxon>Bacteria</taxon>
        <taxon>Pseudomonadati</taxon>
        <taxon>Campylobacterota</taxon>
        <taxon>Epsilonproteobacteria</taxon>
        <taxon>Campylobacterales</taxon>
        <taxon>Sulfurospirillaceae</taxon>
        <taxon>Sulfurospirillum</taxon>
    </lineage>
</organism>
<dbReference type="Pfam" id="PF00563">
    <property type="entry name" value="EAL"/>
    <property type="match status" value="1"/>
</dbReference>
<dbReference type="InterPro" id="IPR042461">
    <property type="entry name" value="LapD_MoxY_peri_C"/>
</dbReference>
<dbReference type="PANTHER" id="PTHR33121:SF79">
    <property type="entry name" value="CYCLIC DI-GMP PHOSPHODIESTERASE PDED-RELATED"/>
    <property type="match status" value="1"/>
</dbReference>
<dbReference type="GO" id="GO:0071111">
    <property type="term" value="F:cyclic-guanylate-specific phosphodiesterase activity"/>
    <property type="evidence" value="ECO:0007669"/>
    <property type="project" value="InterPro"/>
</dbReference>
<evidence type="ECO:0000256" key="1">
    <source>
        <dbReference type="SAM" id="Phobius"/>
    </source>
</evidence>
<keyword evidence="1" id="KW-0812">Transmembrane</keyword>
<dbReference type="PROSITE" id="PS50885">
    <property type="entry name" value="HAMP"/>
    <property type="match status" value="1"/>
</dbReference>
<keyword evidence="1" id="KW-0472">Membrane</keyword>
<evidence type="ECO:0000259" key="4">
    <source>
        <dbReference type="PROSITE" id="PS50887"/>
    </source>
</evidence>
<dbReference type="InterPro" id="IPR001633">
    <property type="entry name" value="EAL_dom"/>
</dbReference>
<dbReference type="Proteomes" id="UP000002222">
    <property type="component" value="Chromosome"/>
</dbReference>
<dbReference type="PANTHER" id="PTHR33121">
    <property type="entry name" value="CYCLIC DI-GMP PHOSPHODIESTERASE PDEF"/>
    <property type="match status" value="1"/>
</dbReference>
<dbReference type="InterPro" id="IPR000160">
    <property type="entry name" value="GGDEF_dom"/>
</dbReference>
<protein>
    <submittedName>
        <fullName evidence="5">Diguanylate cyclase</fullName>
    </submittedName>
</protein>
<feature type="domain" description="HAMP" evidence="3">
    <location>
        <begin position="172"/>
        <end position="224"/>
    </location>
</feature>
<feature type="transmembrane region" description="Helical" evidence="1">
    <location>
        <begin position="6"/>
        <end position="27"/>
    </location>
</feature>
<feature type="transmembrane region" description="Helical" evidence="1">
    <location>
        <begin position="152"/>
        <end position="175"/>
    </location>
</feature>
<dbReference type="NCBIfam" id="TIGR00254">
    <property type="entry name" value="GGDEF"/>
    <property type="match status" value="1"/>
</dbReference>
<accession>D1B153</accession>
<dbReference type="InterPro" id="IPR050706">
    <property type="entry name" value="Cyclic-di-GMP_PDE-like"/>
</dbReference>
<proteinExistence type="predicted"/>
<dbReference type="STRING" id="525898.Sdel_0792"/>
<reference evidence="5 6" key="2">
    <citation type="journal article" date="2010" name="Stand. Genomic Sci.">
        <title>Complete genome sequence of Sulfurospirillum deleyianum type strain (5175).</title>
        <authorList>
            <person name="Sikorski J."/>
            <person name="Lapidus A."/>
            <person name="Copeland A."/>
            <person name="Glavina Del Rio T."/>
            <person name="Nolan M."/>
            <person name="Lucas S."/>
            <person name="Chen F."/>
            <person name="Tice H."/>
            <person name="Cheng J.F."/>
            <person name="Saunders E."/>
            <person name="Bruce D."/>
            <person name="Goodwin L."/>
            <person name="Pitluck S."/>
            <person name="Ovchinnikova G."/>
            <person name="Pati A."/>
            <person name="Ivanova N."/>
            <person name="Mavromatis K."/>
            <person name="Chen A."/>
            <person name="Palaniappan K."/>
            <person name="Chain P."/>
            <person name="Land M."/>
            <person name="Hauser L."/>
            <person name="Chang Y.J."/>
            <person name="Jeffries C.D."/>
            <person name="Brettin T."/>
            <person name="Detter J.C."/>
            <person name="Han C."/>
            <person name="Rohde M."/>
            <person name="Lang E."/>
            <person name="Spring S."/>
            <person name="Goker M."/>
            <person name="Bristow J."/>
            <person name="Eisen J.A."/>
            <person name="Markowitz V."/>
            <person name="Hugenholtz P."/>
            <person name="Kyrpides N.C."/>
            <person name="Klenk H.P."/>
        </authorList>
    </citation>
    <scope>NUCLEOTIDE SEQUENCE [LARGE SCALE GENOMIC DNA]</scope>
    <source>
        <strain evidence="6">ATCC 51133 / DSM 6946 / 5175</strain>
    </source>
</reference>
<dbReference type="SMART" id="SM00267">
    <property type="entry name" value="GGDEF"/>
    <property type="match status" value="1"/>
</dbReference>
<dbReference type="InterPro" id="IPR043128">
    <property type="entry name" value="Rev_trsase/Diguanyl_cyclase"/>
</dbReference>
<dbReference type="OrthoDB" id="9777298at2"/>
<dbReference type="Gene3D" id="3.30.110.200">
    <property type="match status" value="1"/>
</dbReference>
<dbReference type="AlphaFoldDB" id="D1B153"/>
<dbReference type="Gene3D" id="3.30.70.270">
    <property type="match status" value="1"/>
</dbReference>
<dbReference type="InterPro" id="IPR035919">
    <property type="entry name" value="EAL_sf"/>
</dbReference>
<dbReference type="eggNOG" id="COG5001">
    <property type="taxonomic scope" value="Bacteria"/>
</dbReference>
<dbReference type="GO" id="GO:0016020">
    <property type="term" value="C:membrane"/>
    <property type="evidence" value="ECO:0007669"/>
    <property type="project" value="InterPro"/>
</dbReference>
<keyword evidence="1" id="KW-1133">Transmembrane helix</keyword>
<reference evidence="6" key="1">
    <citation type="submission" date="2009-11" db="EMBL/GenBank/DDBJ databases">
        <title>The complete genome of Sulfurospirillum deleyianum DSM 6946.</title>
        <authorList>
            <consortium name="US DOE Joint Genome Institute (JGI-PGF)"/>
            <person name="Lucas S."/>
            <person name="Copeland A."/>
            <person name="Lapidus A."/>
            <person name="Glavina del Rio T."/>
            <person name="Dalin E."/>
            <person name="Tice H."/>
            <person name="Bruce D."/>
            <person name="Goodwin L."/>
            <person name="Pitluck S."/>
            <person name="Kyrpides N."/>
            <person name="Mavromatis K."/>
            <person name="Ivanova N."/>
            <person name="Ovchinnikova G."/>
            <person name="Munk A.C."/>
            <person name="Lu M."/>
            <person name="Brettin T."/>
            <person name="Detter J.C."/>
            <person name="Han C."/>
            <person name="Tapia R."/>
            <person name="Larimer F."/>
            <person name="Land M."/>
            <person name="Hauser L."/>
            <person name="Markowitz V."/>
            <person name="Cheng J.F."/>
            <person name="Hugenholtz P."/>
            <person name="Woyke T."/>
            <person name="Wu D."/>
            <person name="Aumann P."/>
            <person name="Schneider S."/>
            <person name="Lang E."/>
            <person name="Spring S."/>
            <person name="Klenk H.P."/>
            <person name="Eisen J.A."/>
        </authorList>
    </citation>
    <scope>NUCLEOTIDE SEQUENCE [LARGE SCALE GENOMIC DNA]</scope>
    <source>
        <strain evidence="6">ATCC 51133 / DSM 6946 / 5175</strain>
    </source>
</reference>
<dbReference type="Pfam" id="PF00990">
    <property type="entry name" value="GGDEF"/>
    <property type="match status" value="1"/>
</dbReference>
<gene>
    <name evidence="5" type="ordered locus">Sdel_0792</name>
</gene>
<dbReference type="Gene3D" id="3.20.20.450">
    <property type="entry name" value="EAL domain"/>
    <property type="match status" value="1"/>
</dbReference>
<evidence type="ECO:0000313" key="5">
    <source>
        <dbReference type="EMBL" id="ACZ11823.1"/>
    </source>
</evidence>
<evidence type="ECO:0000259" key="2">
    <source>
        <dbReference type="PROSITE" id="PS50883"/>
    </source>
</evidence>
<dbReference type="PROSITE" id="PS50883">
    <property type="entry name" value="EAL"/>
    <property type="match status" value="1"/>
</dbReference>
<dbReference type="Pfam" id="PF16448">
    <property type="entry name" value="LapD_MoxY_N"/>
    <property type="match status" value="1"/>
</dbReference>
<dbReference type="InterPro" id="IPR003660">
    <property type="entry name" value="HAMP_dom"/>
</dbReference>
<feature type="domain" description="GGDEF" evidence="4">
    <location>
        <begin position="266"/>
        <end position="401"/>
    </location>
</feature>
<dbReference type="CDD" id="cd01948">
    <property type="entry name" value="EAL"/>
    <property type="match status" value="1"/>
</dbReference>
<dbReference type="InterPro" id="IPR029787">
    <property type="entry name" value="Nucleotide_cyclase"/>
</dbReference>
<dbReference type="EMBL" id="CP001816">
    <property type="protein sequence ID" value="ACZ11823.1"/>
    <property type="molecule type" value="Genomic_DNA"/>
</dbReference>
<evidence type="ECO:0000313" key="6">
    <source>
        <dbReference type="Proteomes" id="UP000002222"/>
    </source>
</evidence>
<dbReference type="Gene3D" id="6.20.270.20">
    <property type="entry name" value="LapD/MoxY periplasmic domain"/>
    <property type="match status" value="1"/>
</dbReference>
<dbReference type="SUPFAM" id="SSF55073">
    <property type="entry name" value="Nucleotide cyclase"/>
    <property type="match status" value="1"/>
</dbReference>
<dbReference type="GO" id="GO:0007165">
    <property type="term" value="P:signal transduction"/>
    <property type="evidence" value="ECO:0007669"/>
    <property type="project" value="InterPro"/>
</dbReference>
<dbReference type="PROSITE" id="PS50887">
    <property type="entry name" value="GGDEF"/>
    <property type="match status" value="1"/>
</dbReference>
<name>D1B153_SULD5</name>
<dbReference type="KEGG" id="sdl:Sdel_0792"/>
<sequence>MTLFKQIIIVLSIFQTLIFGAVMWFNFSSSNEYVTEQAYTDALHTANSLGLSISSVASLEDVSMAETMINSVFDSGYYEKILLEDMEKNVLVSKEQSVIVADVPAWFVDYINVNVPVASSQIMLGWTPYGMLHVKLNSGHAYRQLWTIFKDVLAVFVGVSLLGVVCLHFILRLILQPLTRVKEQAEAILENDFIFQKNIPFTQELKNVVFAMNSMVRKVKEIFEKEAEAVKRYHELLYYDAITHLYNRRYLTLKLNEYLSSESKEAQGALILISLNDYEGMKAHLGYAQSEACIKAIAEAIQTITEAYKASVCAKLNETDFAILVPLSSLELPLPLCEEIATAIKAVMQQGYGLDEKEYFTTIGYAHYTQKIEPKELFSKADFALSASKAKGAFSIHHFEETNGEVPLILGKEAWLHELKAAMESKRFKLAHQEVVRLDNVEDIFHSELFVRLEDQHQHIHHAGYFMPMVMDVKLGAQLDHYVIERSLELLEEKRFTCKALCINLGKDIFLQSNEWTWLENAVMKFKKVGMSKLYFEIACGMDVPIELLVKFSKYIRSFGYGLGMDNVVVTKEGLEAIAQINPAYIKIHASYMIDLFGESGLETPHRSLGIIADSMDIKIIATNVETLEQKEKLEKIGIHYIQGSLIAEPKMIG</sequence>
<dbReference type="InterPro" id="IPR032244">
    <property type="entry name" value="LapD_MoxY_N"/>
</dbReference>
<dbReference type="RefSeq" id="WP_012856587.1">
    <property type="nucleotide sequence ID" value="NC_013512.1"/>
</dbReference>
<feature type="domain" description="EAL" evidence="2">
    <location>
        <begin position="412"/>
        <end position="654"/>
    </location>
</feature>
<dbReference type="SUPFAM" id="SSF141868">
    <property type="entry name" value="EAL domain-like"/>
    <property type="match status" value="1"/>
</dbReference>
<keyword evidence="6" id="KW-1185">Reference proteome</keyword>
<evidence type="ECO:0000259" key="3">
    <source>
        <dbReference type="PROSITE" id="PS50885"/>
    </source>
</evidence>